<name>A0A6A6J4X5_9PLEO</name>
<keyword evidence="2" id="KW-1185">Reference proteome</keyword>
<protein>
    <submittedName>
        <fullName evidence="1">Uncharacterized protein</fullName>
    </submittedName>
</protein>
<dbReference type="GeneID" id="54576161"/>
<organism evidence="1 2">
    <name type="scientific">Trematosphaeria pertusa</name>
    <dbReference type="NCBI Taxonomy" id="390896"/>
    <lineage>
        <taxon>Eukaryota</taxon>
        <taxon>Fungi</taxon>
        <taxon>Dikarya</taxon>
        <taxon>Ascomycota</taxon>
        <taxon>Pezizomycotina</taxon>
        <taxon>Dothideomycetes</taxon>
        <taxon>Pleosporomycetidae</taxon>
        <taxon>Pleosporales</taxon>
        <taxon>Massarineae</taxon>
        <taxon>Trematosphaeriaceae</taxon>
        <taxon>Trematosphaeria</taxon>
    </lineage>
</organism>
<dbReference type="Proteomes" id="UP000800094">
    <property type="component" value="Unassembled WGS sequence"/>
</dbReference>
<dbReference type="RefSeq" id="XP_033692286.1">
    <property type="nucleotide sequence ID" value="XM_033822831.1"/>
</dbReference>
<reference evidence="1" key="1">
    <citation type="journal article" date="2020" name="Stud. Mycol.">
        <title>101 Dothideomycetes genomes: a test case for predicting lifestyles and emergence of pathogens.</title>
        <authorList>
            <person name="Haridas S."/>
            <person name="Albert R."/>
            <person name="Binder M."/>
            <person name="Bloem J."/>
            <person name="Labutti K."/>
            <person name="Salamov A."/>
            <person name="Andreopoulos B."/>
            <person name="Baker S."/>
            <person name="Barry K."/>
            <person name="Bills G."/>
            <person name="Bluhm B."/>
            <person name="Cannon C."/>
            <person name="Castanera R."/>
            <person name="Culley D."/>
            <person name="Daum C."/>
            <person name="Ezra D."/>
            <person name="Gonzalez J."/>
            <person name="Henrissat B."/>
            <person name="Kuo A."/>
            <person name="Liang C."/>
            <person name="Lipzen A."/>
            <person name="Lutzoni F."/>
            <person name="Magnuson J."/>
            <person name="Mondo S."/>
            <person name="Nolan M."/>
            <person name="Ohm R."/>
            <person name="Pangilinan J."/>
            <person name="Park H.-J."/>
            <person name="Ramirez L."/>
            <person name="Alfaro M."/>
            <person name="Sun H."/>
            <person name="Tritt A."/>
            <person name="Yoshinaga Y."/>
            <person name="Zwiers L.-H."/>
            <person name="Turgeon B."/>
            <person name="Goodwin S."/>
            <person name="Spatafora J."/>
            <person name="Crous P."/>
            <person name="Grigoriev I."/>
        </authorList>
    </citation>
    <scope>NUCLEOTIDE SEQUENCE</scope>
    <source>
        <strain evidence="1">CBS 122368</strain>
    </source>
</reference>
<evidence type="ECO:0000313" key="1">
    <source>
        <dbReference type="EMBL" id="KAF2257282.1"/>
    </source>
</evidence>
<dbReference type="EMBL" id="ML987189">
    <property type="protein sequence ID" value="KAF2257282.1"/>
    <property type="molecule type" value="Genomic_DNA"/>
</dbReference>
<gene>
    <name evidence="1" type="ORF">BU26DRAFT_40374</name>
</gene>
<proteinExistence type="predicted"/>
<accession>A0A6A6J4X5</accession>
<dbReference type="OrthoDB" id="3800738at2759"/>
<sequence length="221" mass="25851">MAETYSSVSRVFAIPELTESILLHTYALCTTATGASEHEPRSISWKNDINDLKAESNGMRWLLCTANRVNRFWNSIISTSAPIQERLFLQWHSRQNRTLKYNPLMASKFTWGYIGRYKVFPCGEEKFLQALLYRDASWRRMFPVVPPVRRVEVHQEIRPGRFADNERKNGRIALDDLPEKDGLRMGMLFDIAEEWKKPLNASLFHVKWVGDVDIEKIRMEE</sequence>
<dbReference type="AlphaFoldDB" id="A0A6A6J4X5"/>
<evidence type="ECO:0000313" key="2">
    <source>
        <dbReference type="Proteomes" id="UP000800094"/>
    </source>
</evidence>